<protein>
    <submittedName>
        <fullName evidence="2">Ras-GEF domain-containing protein</fullName>
    </submittedName>
</protein>
<evidence type="ECO:0000313" key="2">
    <source>
        <dbReference type="WBParaSite" id="Hba_18056"/>
    </source>
</evidence>
<dbReference type="WBParaSite" id="Hba_18056">
    <property type="protein sequence ID" value="Hba_18056"/>
    <property type="gene ID" value="Hba_18056"/>
</dbReference>
<organism evidence="1 2">
    <name type="scientific">Heterorhabditis bacteriophora</name>
    <name type="common">Entomopathogenic nematode worm</name>
    <dbReference type="NCBI Taxonomy" id="37862"/>
    <lineage>
        <taxon>Eukaryota</taxon>
        <taxon>Metazoa</taxon>
        <taxon>Ecdysozoa</taxon>
        <taxon>Nematoda</taxon>
        <taxon>Chromadorea</taxon>
        <taxon>Rhabditida</taxon>
        <taxon>Rhabditina</taxon>
        <taxon>Rhabditomorpha</taxon>
        <taxon>Strongyloidea</taxon>
        <taxon>Heterorhabditidae</taxon>
        <taxon>Heterorhabditis</taxon>
    </lineage>
</organism>
<sequence>MLWKVITHESEPHFLASHTLSSYYFFLMIKLTASSPDEEVPHLMNMLRYYCSEMAIAKSLTASIANGTLAPRYIRPAELQHQEEIQDYMKNSQQFLLPLNGACLLPGTLPFLDCVTHRMA</sequence>
<evidence type="ECO:0000313" key="1">
    <source>
        <dbReference type="Proteomes" id="UP000095283"/>
    </source>
</evidence>
<reference evidence="2" key="1">
    <citation type="submission" date="2016-11" db="UniProtKB">
        <authorList>
            <consortium name="WormBaseParasite"/>
        </authorList>
    </citation>
    <scope>IDENTIFICATION</scope>
</reference>
<name>A0A1I7XJW8_HETBA</name>
<accession>A0A1I7XJW8</accession>
<proteinExistence type="predicted"/>
<keyword evidence="1" id="KW-1185">Reference proteome</keyword>
<dbReference type="Proteomes" id="UP000095283">
    <property type="component" value="Unplaced"/>
</dbReference>
<dbReference type="AlphaFoldDB" id="A0A1I7XJW8"/>